<dbReference type="PROSITE" id="PS51257">
    <property type="entry name" value="PROKAR_LIPOPROTEIN"/>
    <property type="match status" value="1"/>
</dbReference>
<dbReference type="PANTHER" id="PTHR30404">
    <property type="entry name" value="N-ACETYLMURAMOYL-L-ALANINE AMIDASE"/>
    <property type="match status" value="1"/>
</dbReference>
<evidence type="ECO:0000313" key="6">
    <source>
        <dbReference type="Proteomes" id="UP000199263"/>
    </source>
</evidence>
<dbReference type="GO" id="GO:0009253">
    <property type="term" value="P:peptidoglycan catabolic process"/>
    <property type="evidence" value="ECO:0007669"/>
    <property type="project" value="InterPro"/>
</dbReference>
<protein>
    <submittedName>
        <fullName evidence="5">N-acetylmuramoyl-L-alanine amidase</fullName>
    </submittedName>
</protein>
<feature type="domain" description="MurNAc-LAA" evidence="4">
    <location>
        <begin position="155"/>
        <end position="273"/>
    </location>
</feature>
<dbReference type="CDD" id="cd02696">
    <property type="entry name" value="MurNAc-LAA"/>
    <property type="match status" value="1"/>
</dbReference>
<feature type="region of interest" description="Disordered" evidence="2">
    <location>
        <begin position="35"/>
        <end position="107"/>
    </location>
</feature>
<keyword evidence="3" id="KW-0732">Signal</keyword>
<dbReference type="Proteomes" id="UP000199263">
    <property type="component" value="Unassembled WGS sequence"/>
</dbReference>
<evidence type="ECO:0000259" key="4">
    <source>
        <dbReference type="SMART" id="SM00646"/>
    </source>
</evidence>
<dbReference type="GO" id="GO:0030288">
    <property type="term" value="C:outer membrane-bounded periplasmic space"/>
    <property type="evidence" value="ECO:0007669"/>
    <property type="project" value="TreeGrafter"/>
</dbReference>
<feature type="compositionally biased region" description="Basic and acidic residues" evidence="2">
    <location>
        <begin position="42"/>
        <end position="65"/>
    </location>
</feature>
<feature type="chain" id="PRO_5011560474" evidence="3">
    <location>
        <begin position="25"/>
        <end position="279"/>
    </location>
</feature>
<dbReference type="SUPFAM" id="SSF53187">
    <property type="entry name" value="Zn-dependent exopeptidases"/>
    <property type="match status" value="1"/>
</dbReference>
<dbReference type="InterPro" id="IPR050695">
    <property type="entry name" value="N-acetylmuramoyl_amidase_3"/>
</dbReference>
<accession>A0A1I1JTT6</accession>
<evidence type="ECO:0000313" key="5">
    <source>
        <dbReference type="EMBL" id="SFC51785.1"/>
    </source>
</evidence>
<reference evidence="5 6" key="1">
    <citation type="submission" date="2016-10" db="EMBL/GenBank/DDBJ databases">
        <authorList>
            <person name="de Groot N.N."/>
        </authorList>
    </citation>
    <scope>NUCLEOTIDE SEQUENCE [LARGE SCALE GENOMIC DNA]</scope>
    <source>
        <strain evidence="5 6">DSM 12992</strain>
    </source>
</reference>
<keyword evidence="1" id="KW-0378">Hydrolase</keyword>
<dbReference type="PANTHER" id="PTHR30404:SF0">
    <property type="entry name" value="N-ACETYLMURAMOYL-L-ALANINE AMIDASE AMIC"/>
    <property type="match status" value="1"/>
</dbReference>
<dbReference type="AlphaFoldDB" id="A0A1I1JTT6"/>
<dbReference type="GO" id="GO:0008745">
    <property type="term" value="F:N-acetylmuramoyl-L-alanine amidase activity"/>
    <property type="evidence" value="ECO:0007669"/>
    <property type="project" value="InterPro"/>
</dbReference>
<proteinExistence type="predicted"/>
<dbReference type="InterPro" id="IPR002508">
    <property type="entry name" value="MurNAc-LAA_cat"/>
</dbReference>
<organism evidence="5 6">
    <name type="scientific">Clostridium uliginosum</name>
    <dbReference type="NCBI Taxonomy" id="119641"/>
    <lineage>
        <taxon>Bacteria</taxon>
        <taxon>Bacillati</taxon>
        <taxon>Bacillota</taxon>
        <taxon>Clostridia</taxon>
        <taxon>Eubacteriales</taxon>
        <taxon>Clostridiaceae</taxon>
        <taxon>Clostridium</taxon>
    </lineage>
</organism>
<dbReference type="Gene3D" id="3.40.630.40">
    <property type="entry name" value="Zn-dependent exopeptidases"/>
    <property type="match status" value="1"/>
</dbReference>
<dbReference type="SMART" id="SM00646">
    <property type="entry name" value="Ami_3"/>
    <property type="match status" value="1"/>
</dbReference>
<name>A0A1I1JTT6_9CLOT</name>
<dbReference type="RefSeq" id="WP_090089251.1">
    <property type="nucleotide sequence ID" value="NZ_FOMG01000004.1"/>
</dbReference>
<feature type="signal peptide" evidence="3">
    <location>
        <begin position="1"/>
        <end position="24"/>
    </location>
</feature>
<evidence type="ECO:0000256" key="2">
    <source>
        <dbReference type="SAM" id="MobiDB-lite"/>
    </source>
</evidence>
<gene>
    <name evidence="5" type="ORF">SAMN05421842_104162</name>
</gene>
<dbReference type="Pfam" id="PF01520">
    <property type="entry name" value="Amidase_3"/>
    <property type="match status" value="1"/>
</dbReference>
<dbReference type="EMBL" id="FOMG01000004">
    <property type="protein sequence ID" value="SFC51785.1"/>
    <property type="molecule type" value="Genomic_DNA"/>
</dbReference>
<dbReference type="STRING" id="119641.SAMN05421842_104162"/>
<dbReference type="OrthoDB" id="43070at2"/>
<keyword evidence="6" id="KW-1185">Reference proteome</keyword>
<evidence type="ECO:0000256" key="3">
    <source>
        <dbReference type="SAM" id="SignalP"/>
    </source>
</evidence>
<sequence>MKKFLPWFLSLMILISLSGCFSNIKEESVKSEINNAQEEVNENQKVEESTIEESKSQDVTSKQEEISTTVNKKIVVIDPGHSSNGNREKEQQSPDSNIMKIKDPGGAQGVSTNVPEYVVAMNVAVKLKNLLEQNNVTVIMTKTQDIESPGNIERAEVGNKNNADLEIRIHCDSAENQSAHGTSMLTPAPIGYAKDISNVSKQYGQTILNCLVDATGMTNRGVVERNDLTGFNWSKVPVVLTEMGFMSNSTEDQLLNDDNYQNKLAQGLANGILEALKTN</sequence>
<evidence type="ECO:0000256" key="1">
    <source>
        <dbReference type="ARBA" id="ARBA00022801"/>
    </source>
</evidence>